<gene>
    <name evidence="1" type="primary">dcyD_3</name>
    <name evidence="1" type="ORF">KOLFYP65_00679</name>
</gene>
<keyword evidence="1" id="KW-0456">Lyase</keyword>
<dbReference type="EMBL" id="CACRTM010000023">
    <property type="protein sequence ID" value="VYU15972.1"/>
    <property type="molecule type" value="Genomic_DNA"/>
</dbReference>
<proteinExistence type="predicted"/>
<sequence length="79" mass="8598">MSVKHYLNSLARVALVGGVTPVQHLQRLSEYLQRDISIKRDDISHPGMGGNKLRKLEFLAADGSEVRSAAGESHSNRGA</sequence>
<dbReference type="SUPFAM" id="SSF53686">
    <property type="entry name" value="Tryptophan synthase beta subunit-like PLP-dependent enzymes"/>
    <property type="match status" value="1"/>
</dbReference>
<dbReference type="GO" id="GO:0019148">
    <property type="term" value="F:D-cysteine desulfhydrase activity"/>
    <property type="evidence" value="ECO:0007669"/>
    <property type="project" value="UniProtKB-EC"/>
</dbReference>
<dbReference type="InterPro" id="IPR036052">
    <property type="entry name" value="TrpB-like_PALP_sf"/>
</dbReference>
<dbReference type="AlphaFoldDB" id="A0A6N3CJ21"/>
<organism evidence="1">
    <name type="scientific">Klebsiella oxytoca</name>
    <dbReference type="NCBI Taxonomy" id="571"/>
    <lineage>
        <taxon>Bacteria</taxon>
        <taxon>Pseudomonadati</taxon>
        <taxon>Pseudomonadota</taxon>
        <taxon>Gammaproteobacteria</taxon>
        <taxon>Enterobacterales</taxon>
        <taxon>Enterobacteriaceae</taxon>
        <taxon>Klebsiella/Raoultella group</taxon>
        <taxon>Klebsiella</taxon>
    </lineage>
</organism>
<protein>
    <submittedName>
        <fullName evidence="1">D-cysteine desulfhydrase</fullName>
        <ecNumber evidence="1">4.4.1.15</ecNumber>
    </submittedName>
</protein>
<dbReference type="EC" id="4.4.1.15" evidence="1"/>
<name>A0A6N3CJ21_KLEOX</name>
<evidence type="ECO:0000313" key="1">
    <source>
        <dbReference type="EMBL" id="VYU15972.1"/>
    </source>
</evidence>
<dbReference type="Gene3D" id="3.40.50.1100">
    <property type="match status" value="1"/>
</dbReference>
<accession>A0A6N3CJ21</accession>
<reference evidence="1" key="1">
    <citation type="submission" date="2019-11" db="EMBL/GenBank/DDBJ databases">
        <authorList>
            <person name="Feng L."/>
        </authorList>
    </citation>
    <scope>NUCLEOTIDE SEQUENCE</scope>
    <source>
        <strain evidence="1">KOxytocaLFYP65</strain>
    </source>
</reference>